<dbReference type="Proteomes" id="UP001152300">
    <property type="component" value="Unassembled WGS sequence"/>
</dbReference>
<sequence>MDKKNLVTTDREPVSRVVNTTVAGQQSASNKPPPIPVEDIAKMRIANILNAAPAPAPPIRAKNVVKMKIENLLAPAVDSRGYPPLVQLTPVRPFETSRLLSPLPEKVRVVKVSTTC</sequence>
<protein>
    <submittedName>
        <fullName evidence="1">Uncharacterized protein</fullName>
    </submittedName>
</protein>
<evidence type="ECO:0000313" key="2">
    <source>
        <dbReference type="Proteomes" id="UP001152300"/>
    </source>
</evidence>
<proteinExistence type="predicted"/>
<gene>
    <name evidence="1" type="ORF">OCU04_003965</name>
</gene>
<comment type="caution">
    <text evidence="1">The sequence shown here is derived from an EMBL/GenBank/DDBJ whole genome shotgun (WGS) entry which is preliminary data.</text>
</comment>
<name>A0A9X0AT03_9HELO</name>
<dbReference type="EMBL" id="JAPEIS010000003">
    <property type="protein sequence ID" value="KAJ8068405.1"/>
    <property type="molecule type" value="Genomic_DNA"/>
</dbReference>
<evidence type="ECO:0000313" key="1">
    <source>
        <dbReference type="EMBL" id="KAJ8068405.1"/>
    </source>
</evidence>
<organism evidence="1 2">
    <name type="scientific">Sclerotinia nivalis</name>
    <dbReference type="NCBI Taxonomy" id="352851"/>
    <lineage>
        <taxon>Eukaryota</taxon>
        <taxon>Fungi</taxon>
        <taxon>Dikarya</taxon>
        <taxon>Ascomycota</taxon>
        <taxon>Pezizomycotina</taxon>
        <taxon>Leotiomycetes</taxon>
        <taxon>Helotiales</taxon>
        <taxon>Sclerotiniaceae</taxon>
        <taxon>Sclerotinia</taxon>
    </lineage>
</organism>
<reference evidence="1" key="1">
    <citation type="submission" date="2022-11" db="EMBL/GenBank/DDBJ databases">
        <title>Genome Resource of Sclerotinia nivalis Strain SnTB1, a Plant Pathogen Isolated from American Ginseng.</title>
        <authorList>
            <person name="Fan S."/>
        </authorList>
    </citation>
    <scope>NUCLEOTIDE SEQUENCE</scope>
    <source>
        <strain evidence="1">SnTB1</strain>
    </source>
</reference>
<keyword evidence="2" id="KW-1185">Reference proteome</keyword>
<dbReference type="AlphaFoldDB" id="A0A9X0AT03"/>
<accession>A0A9X0AT03</accession>